<feature type="region of interest" description="Disordered" evidence="1">
    <location>
        <begin position="1"/>
        <end position="51"/>
    </location>
</feature>
<evidence type="ECO:0000313" key="2">
    <source>
        <dbReference type="EMBL" id="KTD18000.1"/>
    </source>
</evidence>
<dbReference type="PATRIC" id="fig|456.5.peg.2484"/>
<comment type="caution">
    <text evidence="2">The sequence shown here is derived from an EMBL/GenBank/DDBJ whole genome shotgun (WGS) entry which is preliminary data.</text>
</comment>
<feature type="compositionally biased region" description="Basic and acidic residues" evidence="1">
    <location>
        <begin position="32"/>
        <end position="41"/>
    </location>
</feature>
<evidence type="ECO:0000256" key="1">
    <source>
        <dbReference type="SAM" id="MobiDB-lite"/>
    </source>
</evidence>
<keyword evidence="3" id="KW-1185">Reference proteome</keyword>
<protein>
    <submittedName>
        <fullName evidence="2">Uncharacterized protein</fullName>
    </submittedName>
</protein>
<dbReference type="Proteomes" id="UP000055035">
    <property type="component" value="Unassembled WGS sequence"/>
</dbReference>
<organism evidence="2 3">
    <name type="scientific">Legionella jordanis</name>
    <dbReference type="NCBI Taxonomy" id="456"/>
    <lineage>
        <taxon>Bacteria</taxon>
        <taxon>Pseudomonadati</taxon>
        <taxon>Pseudomonadota</taxon>
        <taxon>Gammaproteobacteria</taxon>
        <taxon>Legionellales</taxon>
        <taxon>Legionellaceae</taxon>
        <taxon>Legionella</taxon>
    </lineage>
</organism>
<dbReference type="STRING" id="456.Ljor_2306"/>
<sequence>MSEHESKKQPLSKNDLGNVSGGRKKKLPLTPREPKRPRDDEGGIGPLRPAN</sequence>
<name>A0A0W0VD15_9GAMM</name>
<proteinExistence type="predicted"/>
<gene>
    <name evidence="2" type="ORF">Ljor_2306</name>
</gene>
<accession>A0A0W0VD15</accession>
<reference evidence="2 3" key="1">
    <citation type="submission" date="2015-11" db="EMBL/GenBank/DDBJ databases">
        <title>Genomic analysis of 38 Legionella species identifies large and diverse effector repertoires.</title>
        <authorList>
            <person name="Burstein D."/>
            <person name="Amaro F."/>
            <person name="Zusman T."/>
            <person name="Lifshitz Z."/>
            <person name="Cohen O."/>
            <person name="Gilbert J.A."/>
            <person name="Pupko T."/>
            <person name="Shuman H.A."/>
            <person name="Segal G."/>
        </authorList>
    </citation>
    <scope>NUCLEOTIDE SEQUENCE [LARGE SCALE GENOMIC DNA]</scope>
    <source>
        <strain evidence="2 3">BL-540</strain>
    </source>
</reference>
<dbReference type="AlphaFoldDB" id="A0A0W0VD15"/>
<evidence type="ECO:0000313" key="3">
    <source>
        <dbReference type="Proteomes" id="UP000055035"/>
    </source>
</evidence>
<dbReference type="EMBL" id="LNYJ01000011">
    <property type="protein sequence ID" value="KTD18000.1"/>
    <property type="molecule type" value="Genomic_DNA"/>
</dbReference>